<sequence length="204" mass="23340">MTSLRRCITAIETGLDEVFSGRWWWRACRYVAERRLEWVLNQFGENSLAARRETERYRRMQFAVTFWRPAPSPVRQVVLRARQAGVSMSDLQLIVLNTDVRTRSNKAFVRRSVLARALSATMATVVGVHWFLMYVLAVTAPGPIWLKILVILGIFVVYATLYRGWSLYAYRALAAVDQSGKQLDQLCSQSNSGNSAKLHQLNKI</sequence>
<dbReference type="KEGG" id="lsx:H8B22_05250"/>
<dbReference type="EMBL" id="CP060820">
    <property type="protein sequence ID" value="QNP41614.1"/>
    <property type="molecule type" value="Genomic_DNA"/>
</dbReference>
<accession>A0A7H0FZZ8</accession>
<keyword evidence="1" id="KW-1133">Transmembrane helix</keyword>
<keyword evidence="3" id="KW-1185">Reference proteome</keyword>
<gene>
    <name evidence="2" type="ORF">H8B22_05250</name>
</gene>
<feature type="transmembrane region" description="Helical" evidence="1">
    <location>
        <begin position="144"/>
        <end position="162"/>
    </location>
</feature>
<reference evidence="2 3" key="1">
    <citation type="submission" date="2020-08" db="EMBL/GenBank/DDBJ databases">
        <title>Lysobacter sp. II4 sp. nov., isolated from soil.</title>
        <authorList>
            <person name="Woo C.Y."/>
            <person name="Kim J."/>
        </authorList>
    </citation>
    <scope>NUCLEOTIDE SEQUENCE [LARGE SCALE GENOMIC DNA]</scope>
    <source>
        <strain evidence="2 3">II4</strain>
    </source>
</reference>
<evidence type="ECO:0000313" key="3">
    <source>
        <dbReference type="Proteomes" id="UP000516018"/>
    </source>
</evidence>
<evidence type="ECO:0000313" key="2">
    <source>
        <dbReference type="EMBL" id="QNP41614.1"/>
    </source>
</evidence>
<name>A0A7H0FZZ8_9GAMM</name>
<dbReference type="RefSeq" id="WP_187713050.1">
    <property type="nucleotide sequence ID" value="NZ_CP060820.1"/>
</dbReference>
<evidence type="ECO:0000256" key="1">
    <source>
        <dbReference type="SAM" id="Phobius"/>
    </source>
</evidence>
<protein>
    <submittedName>
        <fullName evidence="2">Uncharacterized protein</fullName>
    </submittedName>
</protein>
<keyword evidence="1" id="KW-0812">Transmembrane</keyword>
<dbReference type="AlphaFoldDB" id="A0A7H0FZZ8"/>
<organism evidence="2 3">
    <name type="scientific">Agrilutibacter terrestris</name>
    <dbReference type="NCBI Taxonomy" id="2865112"/>
    <lineage>
        <taxon>Bacteria</taxon>
        <taxon>Pseudomonadati</taxon>
        <taxon>Pseudomonadota</taxon>
        <taxon>Gammaproteobacteria</taxon>
        <taxon>Lysobacterales</taxon>
        <taxon>Lysobacteraceae</taxon>
        <taxon>Agrilutibacter</taxon>
    </lineage>
</organism>
<proteinExistence type="predicted"/>
<dbReference type="Proteomes" id="UP000516018">
    <property type="component" value="Chromosome"/>
</dbReference>
<feature type="transmembrane region" description="Helical" evidence="1">
    <location>
        <begin position="113"/>
        <end position="132"/>
    </location>
</feature>
<keyword evidence="1" id="KW-0472">Membrane</keyword>